<evidence type="ECO:0000313" key="2">
    <source>
        <dbReference type="EMBL" id="BAS94492.1"/>
    </source>
</evidence>
<evidence type="ECO:0000313" key="3">
    <source>
        <dbReference type="Proteomes" id="UP000059680"/>
    </source>
</evidence>
<dbReference type="PaxDb" id="39947-A0A0P0WNL8"/>
<feature type="region of interest" description="Disordered" evidence="1">
    <location>
        <begin position="1"/>
        <end position="20"/>
    </location>
</feature>
<reference evidence="2 3" key="2">
    <citation type="journal article" date="2013" name="Plant Cell Physiol.">
        <title>Rice Annotation Project Database (RAP-DB): an integrative and interactive database for rice genomics.</title>
        <authorList>
            <person name="Sakai H."/>
            <person name="Lee S.S."/>
            <person name="Tanaka T."/>
            <person name="Numa H."/>
            <person name="Kim J."/>
            <person name="Kawahara Y."/>
            <person name="Wakimoto H."/>
            <person name="Yang C.C."/>
            <person name="Iwamoto M."/>
            <person name="Abe T."/>
            <person name="Yamada Y."/>
            <person name="Muto A."/>
            <person name="Inokuchi H."/>
            <person name="Ikemura T."/>
            <person name="Matsumoto T."/>
            <person name="Sasaki T."/>
            <person name="Itoh T."/>
        </authorList>
    </citation>
    <scope>NUCLEOTIDE SEQUENCE [LARGE SCALE GENOMIC DNA]</scope>
    <source>
        <strain evidence="3">cv. Nipponbare</strain>
    </source>
</reference>
<reference evidence="2 3" key="3">
    <citation type="journal article" date="2013" name="Rice">
        <title>Improvement of the Oryza sativa Nipponbare reference genome using next generation sequence and optical map data.</title>
        <authorList>
            <person name="Kawahara Y."/>
            <person name="de la Bastide M."/>
            <person name="Hamilton J.P."/>
            <person name="Kanamori H."/>
            <person name="McCombie W.R."/>
            <person name="Ouyang S."/>
            <person name="Schwartz D.C."/>
            <person name="Tanaka T."/>
            <person name="Wu J."/>
            <person name="Zhou S."/>
            <person name="Childs K.L."/>
            <person name="Davidson R.M."/>
            <person name="Lin H."/>
            <person name="Quesada-Ocampo L."/>
            <person name="Vaillancourt B."/>
            <person name="Sakai H."/>
            <person name="Lee S.S."/>
            <person name="Kim J."/>
            <person name="Numa H."/>
            <person name="Itoh T."/>
            <person name="Buell C.R."/>
            <person name="Matsumoto T."/>
        </authorList>
    </citation>
    <scope>NUCLEOTIDE SEQUENCE [LARGE SCALE GENOMIC DNA]</scope>
    <source>
        <strain evidence="3">cv. Nipponbare</strain>
    </source>
</reference>
<gene>
    <name evidence="2" type="ordered locus">Os05g0471232</name>
    <name evidence="2" type="ORF">OSNPB_050471232</name>
</gene>
<evidence type="ECO:0000256" key="1">
    <source>
        <dbReference type="SAM" id="MobiDB-lite"/>
    </source>
</evidence>
<proteinExistence type="predicted"/>
<feature type="compositionally biased region" description="Basic and acidic residues" evidence="1">
    <location>
        <begin position="1"/>
        <end position="12"/>
    </location>
</feature>
<dbReference type="Proteomes" id="UP000059680">
    <property type="component" value="Chromosome 5"/>
</dbReference>
<name>A0A0P0WNL8_ORYSJ</name>
<keyword evidence="3" id="KW-1185">Reference proteome</keyword>
<dbReference type="EMBL" id="AP014961">
    <property type="protein sequence ID" value="BAS94492.1"/>
    <property type="molecule type" value="Genomic_DNA"/>
</dbReference>
<dbReference type="AlphaFoldDB" id="A0A0P0WNL8"/>
<organism evidence="2 3">
    <name type="scientific">Oryza sativa subsp. japonica</name>
    <name type="common">Rice</name>
    <dbReference type="NCBI Taxonomy" id="39947"/>
    <lineage>
        <taxon>Eukaryota</taxon>
        <taxon>Viridiplantae</taxon>
        <taxon>Streptophyta</taxon>
        <taxon>Embryophyta</taxon>
        <taxon>Tracheophyta</taxon>
        <taxon>Spermatophyta</taxon>
        <taxon>Magnoliopsida</taxon>
        <taxon>Liliopsida</taxon>
        <taxon>Poales</taxon>
        <taxon>Poaceae</taxon>
        <taxon>BOP clade</taxon>
        <taxon>Oryzoideae</taxon>
        <taxon>Oryzeae</taxon>
        <taxon>Oryzinae</taxon>
        <taxon>Oryza</taxon>
        <taxon>Oryza sativa</taxon>
    </lineage>
</organism>
<reference evidence="3" key="1">
    <citation type="journal article" date="2005" name="Nature">
        <title>The map-based sequence of the rice genome.</title>
        <authorList>
            <consortium name="International rice genome sequencing project (IRGSP)"/>
            <person name="Matsumoto T."/>
            <person name="Wu J."/>
            <person name="Kanamori H."/>
            <person name="Katayose Y."/>
            <person name="Fujisawa M."/>
            <person name="Namiki N."/>
            <person name="Mizuno H."/>
            <person name="Yamamoto K."/>
            <person name="Antonio B.A."/>
            <person name="Baba T."/>
            <person name="Sakata K."/>
            <person name="Nagamura Y."/>
            <person name="Aoki H."/>
            <person name="Arikawa K."/>
            <person name="Arita K."/>
            <person name="Bito T."/>
            <person name="Chiden Y."/>
            <person name="Fujitsuka N."/>
            <person name="Fukunaka R."/>
            <person name="Hamada M."/>
            <person name="Harada C."/>
            <person name="Hayashi A."/>
            <person name="Hijishita S."/>
            <person name="Honda M."/>
            <person name="Hosokawa S."/>
            <person name="Ichikawa Y."/>
            <person name="Idonuma A."/>
            <person name="Iijima M."/>
            <person name="Ikeda M."/>
            <person name="Ikeno M."/>
            <person name="Ito K."/>
            <person name="Ito S."/>
            <person name="Ito T."/>
            <person name="Ito Y."/>
            <person name="Ito Y."/>
            <person name="Iwabuchi A."/>
            <person name="Kamiya K."/>
            <person name="Karasawa W."/>
            <person name="Kurita K."/>
            <person name="Katagiri S."/>
            <person name="Kikuta A."/>
            <person name="Kobayashi H."/>
            <person name="Kobayashi N."/>
            <person name="Machita K."/>
            <person name="Maehara T."/>
            <person name="Masukawa M."/>
            <person name="Mizubayashi T."/>
            <person name="Mukai Y."/>
            <person name="Nagasaki H."/>
            <person name="Nagata Y."/>
            <person name="Naito S."/>
            <person name="Nakashima M."/>
            <person name="Nakama Y."/>
            <person name="Nakamichi Y."/>
            <person name="Nakamura M."/>
            <person name="Meguro A."/>
            <person name="Negishi M."/>
            <person name="Ohta I."/>
            <person name="Ohta T."/>
            <person name="Okamoto M."/>
            <person name="Ono N."/>
            <person name="Saji S."/>
            <person name="Sakaguchi M."/>
            <person name="Sakai K."/>
            <person name="Shibata M."/>
            <person name="Shimokawa T."/>
            <person name="Song J."/>
            <person name="Takazaki Y."/>
            <person name="Terasawa K."/>
            <person name="Tsugane M."/>
            <person name="Tsuji K."/>
            <person name="Ueda S."/>
            <person name="Waki K."/>
            <person name="Yamagata H."/>
            <person name="Yamamoto M."/>
            <person name="Yamamoto S."/>
            <person name="Yamane H."/>
            <person name="Yoshiki S."/>
            <person name="Yoshihara R."/>
            <person name="Yukawa K."/>
            <person name="Zhong H."/>
            <person name="Yano M."/>
            <person name="Yuan Q."/>
            <person name="Ouyang S."/>
            <person name="Liu J."/>
            <person name="Jones K.M."/>
            <person name="Gansberger K."/>
            <person name="Moffat K."/>
            <person name="Hill J."/>
            <person name="Bera J."/>
            <person name="Fadrosh D."/>
            <person name="Jin S."/>
            <person name="Johri S."/>
            <person name="Kim M."/>
            <person name="Overton L."/>
            <person name="Reardon M."/>
            <person name="Tsitrin T."/>
            <person name="Vuong H."/>
            <person name="Weaver B."/>
            <person name="Ciecko A."/>
            <person name="Tallon L."/>
            <person name="Jackson J."/>
            <person name="Pai G."/>
            <person name="Aken S.V."/>
            <person name="Utterback T."/>
            <person name="Reidmuller S."/>
            <person name="Feldblyum T."/>
            <person name="Hsiao J."/>
            <person name="Zismann V."/>
            <person name="Iobst S."/>
            <person name="de Vazeille A.R."/>
            <person name="Buell C.R."/>
            <person name="Ying K."/>
            <person name="Li Y."/>
            <person name="Lu T."/>
            <person name="Huang Y."/>
            <person name="Zhao Q."/>
            <person name="Feng Q."/>
            <person name="Zhang L."/>
            <person name="Zhu J."/>
            <person name="Weng Q."/>
            <person name="Mu J."/>
            <person name="Lu Y."/>
            <person name="Fan D."/>
            <person name="Liu Y."/>
            <person name="Guan J."/>
            <person name="Zhang Y."/>
            <person name="Yu S."/>
            <person name="Liu X."/>
            <person name="Zhang Y."/>
            <person name="Hong G."/>
            <person name="Han B."/>
            <person name="Choisne N."/>
            <person name="Demange N."/>
            <person name="Orjeda G."/>
            <person name="Samain S."/>
            <person name="Cattolico L."/>
            <person name="Pelletier E."/>
            <person name="Couloux A."/>
            <person name="Segurens B."/>
            <person name="Wincker P."/>
            <person name="D'Hont A."/>
            <person name="Scarpelli C."/>
            <person name="Weissenbach J."/>
            <person name="Salanoubat M."/>
            <person name="Quetier F."/>
            <person name="Yu Y."/>
            <person name="Kim H.R."/>
            <person name="Rambo T."/>
            <person name="Currie J."/>
            <person name="Collura K."/>
            <person name="Luo M."/>
            <person name="Yang T."/>
            <person name="Ammiraju J.S.S."/>
            <person name="Engler F."/>
            <person name="Soderlund C."/>
            <person name="Wing R.A."/>
            <person name="Palmer L.E."/>
            <person name="de la Bastide M."/>
            <person name="Spiegel L."/>
            <person name="Nascimento L."/>
            <person name="Zutavern T."/>
            <person name="O'Shaughnessy A."/>
            <person name="Dike S."/>
            <person name="Dedhia N."/>
            <person name="Preston R."/>
            <person name="Balija V."/>
            <person name="McCombie W.R."/>
            <person name="Chow T."/>
            <person name="Chen H."/>
            <person name="Chung M."/>
            <person name="Chen C."/>
            <person name="Shaw J."/>
            <person name="Wu H."/>
            <person name="Hsiao K."/>
            <person name="Chao Y."/>
            <person name="Chu M."/>
            <person name="Cheng C."/>
            <person name="Hour A."/>
            <person name="Lee P."/>
            <person name="Lin S."/>
            <person name="Lin Y."/>
            <person name="Liou J."/>
            <person name="Liu S."/>
            <person name="Hsing Y."/>
            <person name="Raghuvanshi S."/>
            <person name="Mohanty A."/>
            <person name="Bharti A.K."/>
            <person name="Gaur A."/>
            <person name="Gupta V."/>
            <person name="Kumar D."/>
            <person name="Ravi V."/>
            <person name="Vij S."/>
            <person name="Kapur A."/>
            <person name="Khurana P."/>
            <person name="Khurana P."/>
            <person name="Khurana J.P."/>
            <person name="Tyagi A.K."/>
            <person name="Gaikwad K."/>
            <person name="Singh A."/>
            <person name="Dalal V."/>
            <person name="Srivastava S."/>
            <person name="Dixit A."/>
            <person name="Pal A.K."/>
            <person name="Ghazi I.A."/>
            <person name="Yadav M."/>
            <person name="Pandit A."/>
            <person name="Bhargava A."/>
            <person name="Sureshbabu K."/>
            <person name="Batra K."/>
            <person name="Sharma T.R."/>
            <person name="Mohapatra T."/>
            <person name="Singh N.K."/>
            <person name="Messing J."/>
            <person name="Nelson A.B."/>
            <person name="Fuks G."/>
            <person name="Kavchok S."/>
            <person name="Keizer G."/>
            <person name="Linton E."/>
            <person name="Llaca V."/>
            <person name="Song R."/>
            <person name="Tanyolac B."/>
            <person name="Young S."/>
            <person name="Ho-Il K."/>
            <person name="Hahn J.H."/>
            <person name="Sangsakoo G."/>
            <person name="Vanavichit A."/>
            <person name="de Mattos Luiz.A.T."/>
            <person name="Zimmer P.D."/>
            <person name="Malone G."/>
            <person name="Dellagostin O."/>
            <person name="de Oliveira A.C."/>
            <person name="Bevan M."/>
            <person name="Bancroft I."/>
            <person name="Minx P."/>
            <person name="Cordum H."/>
            <person name="Wilson R."/>
            <person name="Cheng Z."/>
            <person name="Jin W."/>
            <person name="Jiang J."/>
            <person name="Leong S.A."/>
            <person name="Iwama H."/>
            <person name="Gojobori T."/>
            <person name="Itoh T."/>
            <person name="Niimura Y."/>
            <person name="Fujii Y."/>
            <person name="Habara T."/>
            <person name="Sakai H."/>
            <person name="Sato Y."/>
            <person name="Wilson G."/>
            <person name="Kumar K."/>
            <person name="McCouch S."/>
            <person name="Juretic N."/>
            <person name="Hoen D."/>
            <person name="Wright S."/>
            <person name="Bruskiewich R."/>
            <person name="Bureau T."/>
            <person name="Miyao A."/>
            <person name="Hirochika H."/>
            <person name="Nishikawa T."/>
            <person name="Kadowaki K."/>
            <person name="Sugiura M."/>
            <person name="Burr B."/>
            <person name="Sasaki T."/>
        </authorList>
    </citation>
    <scope>NUCLEOTIDE SEQUENCE [LARGE SCALE GENOMIC DNA]</scope>
    <source>
        <strain evidence="3">cv. Nipponbare</strain>
    </source>
</reference>
<sequence>MGRRASDMERGTGVRLGMGRRAPDVELGGGCWTWSRRRVLDMDGDFGGGGGGGLDMERGASVELGTRWSAPDMERDEEIVGECARGATTEKPLAPQRGCGALSLPHAPSISPKNS</sequence>
<protein>
    <submittedName>
        <fullName evidence="2">Os05g0471232 protein</fullName>
    </submittedName>
</protein>
<dbReference type="InParanoid" id="A0A0P0WNL8"/>
<accession>A0A0P0WNL8</accession>
<feature type="region of interest" description="Disordered" evidence="1">
    <location>
        <begin position="87"/>
        <end position="115"/>
    </location>
</feature>